<proteinExistence type="predicted"/>
<feature type="transmembrane region" description="Helical" evidence="6">
    <location>
        <begin position="760"/>
        <end position="781"/>
    </location>
</feature>
<feature type="transmembrane region" description="Helical" evidence="6">
    <location>
        <begin position="709"/>
        <end position="731"/>
    </location>
</feature>
<evidence type="ECO:0000256" key="6">
    <source>
        <dbReference type="SAM" id="Phobius"/>
    </source>
</evidence>
<evidence type="ECO:0000313" key="9">
    <source>
        <dbReference type="Proteomes" id="UP000321899"/>
    </source>
</evidence>
<feature type="transmembrane region" description="Helical" evidence="6">
    <location>
        <begin position="346"/>
        <end position="372"/>
    </location>
</feature>
<dbReference type="PROSITE" id="PS51257">
    <property type="entry name" value="PROKAR_LIPOPROTEIN"/>
    <property type="match status" value="1"/>
</dbReference>
<feature type="transmembrane region" description="Helical" evidence="6">
    <location>
        <begin position="259"/>
        <end position="285"/>
    </location>
</feature>
<organism evidence="8 9">
    <name type="scientific">Desulfobotulus mexicanus</name>
    <dbReference type="NCBI Taxonomy" id="2586642"/>
    <lineage>
        <taxon>Bacteria</taxon>
        <taxon>Pseudomonadati</taxon>
        <taxon>Thermodesulfobacteriota</taxon>
        <taxon>Desulfobacteria</taxon>
        <taxon>Desulfobacterales</taxon>
        <taxon>Desulfobacteraceae</taxon>
        <taxon>Desulfobotulus</taxon>
    </lineage>
</organism>
<feature type="transmembrane region" description="Helical" evidence="6">
    <location>
        <begin position="398"/>
        <end position="416"/>
    </location>
</feature>
<keyword evidence="5 6" id="KW-0472">Membrane</keyword>
<evidence type="ECO:0000313" key="8">
    <source>
        <dbReference type="EMBL" id="TYT74930.1"/>
    </source>
</evidence>
<dbReference type="RefSeq" id="WP_139447814.1">
    <property type="nucleotide sequence ID" value="NZ_VDMB01000007.1"/>
</dbReference>
<dbReference type="Proteomes" id="UP000321899">
    <property type="component" value="Unassembled WGS sequence"/>
</dbReference>
<dbReference type="OrthoDB" id="9775544at2"/>
<protein>
    <submittedName>
        <fullName evidence="8">FtsX-like permease family protein</fullName>
    </submittedName>
</protein>
<evidence type="ECO:0000256" key="1">
    <source>
        <dbReference type="ARBA" id="ARBA00004651"/>
    </source>
</evidence>
<gene>
    <name evidence="8" type="ORF">FIM25_07335</name>
</gene>
<evidence type="ECO:0000259" key="7">
    <source>
        <dbReference type="Pfam" id="PF02687"/>
    </source>
</evidence>
<reference evidence="8 9" key="1">
    <citation type="submission" date="2019-06" db="EMBL/GenBank/DDBJ databases">
        <title>Desulfobotulus mexicanus sp. nov., a novel sulfate-reducing bacterium isolated from the sediment of an alkaline crater lake in Mexico.</title>
        <authorList>
            <person name="Hirschler-Rea A."/>
        </authorList>
    </citation>
    <scope>NUCLEOTIDE SEQUENCE [LARGE SCALE GENOMIC DNA]</scope>
    <source>
        <strain evidence="8 9">PAR22N</strain>
    </source>
</reference>
<feature type="transmembrane region" description="Helical" evidence="6">
    <location>
        <begin position="793"/>
        <end position="816"/>
    </location>
</feature>
<dbReference type="InterPro" id="IPR003838">
    <property type="entry name" value="ABC3_permease_C"/>
</dbReference>
<comment type="subcellular location">
    <subcellularLocation>
        <location evidence="1">Cell membrane</location>
        <topology evidence="1">Multi-pass membrane protein</topology>
    </subcellularLocation>
</comment>
<keyword evidence="3 6" id="KW-0812">Transmembrane</keyword>
<evidence type="ECO:0000256" key="3">
    <source>
        <dbReference type="ARBA" id="ARBA00022692"/>
    </source>
</evidence>
<dbReference type="PANTHER" id="PTHR30287:SF1">
    <property type="entry name" value="INNER MEMBRANE PROTEIN"/>
    <property type="match status" value="1"/>
</dbReference>
<dbReference type="PANTHER" id="PTHR30287">
    <property type="entry name" value="MEMBRANE COMPONENT OF PREDICTED ABC SUPERFAMILY METABOLITE UPTAKE TRANSPORTER"/>
    <property type="match status" value="1"/>
</dbReference>
<feature type="transmembrane region" description="Helical" evidence="6">
    <location>
        <begin position="470"/>
        <end position="492"/>
    </location>
</feature>
<feature type="domain" description="ABC3 transporter permease C-terminal" evidence="7">
    <location>
        <begin position="265"/>
        <end position="382"/>
    </location>
</feature>
<comment type="caution">
    <text evidence="8">The sequence shown here is derived from an EMBL/GenBank/DDBJ whole genome shotgun (WGS) entry which is preliminary data.</text>
</comment>
<feature type="transmembrane region" description="Helical" evidence="6">
    <location>
        <begin position="20"/>
        <end position="39"/>
    </location>
</feature>
<dbReference type="Pfam" id="PF02687">
    <property type="entry name" value="FtsX"/>
    <property type="match status" value="2"/>
</dbReference>
<keyword evidence="9" id="KW-1185">Reference proteome</keyword>
<dbReference type="EMBL" id="VDMB01000007">
    <property type="protein sequence ID" value="TYT74930.1"/>
    <property type="molecule type" value="Genomic_DNA"/>
</dbReference>
<sequence>MTAALRMLGRIPSEWRHAPGTALLFFACVFLSVAAFSGVENLRMAADRMLKQEARSFIASDMEIRSAFSFSHGAMAAVKELEESGRIRTAFVTEFLAMALPDKGRTGLVSVKAVSEGYPFYGRVSLASEQSLGEVLQPGILIAEATGLRRLGVEEGDSLQLGDAFFTVKDIVLSEPDRPIDAAGLAPRVFIHHKDLDATGLAVTGSRVRYRLLVALGEEGDRGAVKARLSAALLDGTEELRTYEDTGNRALRWMDSLFYYLRFCGIGILVLSGFGIRGSLVALWMQREKGVALMKTLGATPFQVGCHMALFLASIVIPALLAGWLAGWALALAMGSFMAEMLPRGLVFGFSFETLLLTLLVGGGFTLLFSILPFSRMVATPPVRILQRGENSGRAGRLARILFWAGVAGLLVLAARMLQEAGGSRVPVLIFMGSMGATAAAAWFLVQLATRFPARGARHRVVMQALKRPGATPVATVVSMAIATGLVLALVLMERNLSRLFIDAFPENTPNLYVIDIQPSQREAVEEILGPKALFFPMVRARVMAVNDRPIDAAAERKKRGDNLGREFSLTWHGAMEDEDLLEGDTLFQDDLDEAQVSILDYIRETYPLRVGDRITFRIQGVSMTAVITSVRKRQDGSLRPFFVFNLREKDLGDAPHTLFAALSADGKNQEILERNLAEQFSNIRIIDVREMIDRHADLARQMAGLLRAFSMVAFGAGILVWLGGLAATAADRARDAVLLRVVGADHRFLLETGVLETGIQGLFAVGLGFLIAEGLAGFVVVKGFGLDFNPEFLLLSGCSVLALLVIVLLGTGAAWPSMGTRPADAVRGRSR</sequence>
<evidence type="ECO:0000256" key="4">
    <source>
        <dbReference type="ARBA" id="ARBA00022989"/>
    </source>
</evidence>
<evidence type="ECO:0000256" key="2">
    <source>
        <dbReference type="ARBA" id="ARBA00022475"/>
    </source>
</evidence>
<feature type="transmembrane region" description="Helical" evidence="6">
    <location>
        <begin position="428"/>
        <end position="450"/>
    </location>
</feature>
<feature type="domain" description="ABC3 transporter permease C-terminal" evidence="7">
    <location>
        <begin position="713"/>
        <end position="819"/>
    </location>
</feature>
<feature type="transmembrane region" description="Helical" evidence="6">
    <location>
        <begin position="309"/>
        <end position="334"/>
    </location>
</feature>
<keyword evidence="4 6" id="KW-1133">Transmembrane helix</keyword>
<dbReference type="InterPro" id="IPR038766">
    <property type="entry name" value="Membrane_comp_ABC_pdt"/>
</dbReference>
<accession>A0A5Q4VFJ7</accession>
<keyword evidence="2" id="KW-1003">Cell membrane</keyword>
<evidence type="ECO:0000256" key="5">
    <source>
        <dbReference type="ARBA" id="ARBA00023136"/>
    </source>
</evidence>
<dbReference type="GO" id="GO:0005886">
    <property type="term" value="C:plasma membrane"/>
    <property type="evidence" value="ECO:0007669"/>
    <property type="project" value="UniProtKB-SubCell"/>
</dbReference>
<dbReference type="AlphaFoldDB" id="A0A5Q4VFJ7"/>
<name>A0A5Q4VFJ7_9BACT</name>